<gene>
    <name evidence="1" type="ORF">FDV58_06955</name>
</gene>
<name>A0A4U6S5L7_BRAEL</name>
<accession>A0A4U6S5L7</accession>
<dbReference type="Proteomes" id="UP000305095">
    <property type="component" value="Unassembled WGS sequence"/>
</dbReference>
<dbReference type="AlphaFoldDB" id="A0A4U6S5L7"/>
<dbReference type="EMBL" id="SZZP01000004">
    <property type="protein sequence ID" value="TKV82233.1"/>
    <property type="molecule type" value="Genomic_DNA"/>
</dbReference>
<evidence type="ECO:0000313" key="2">
    <source>
        <dbReference type="Proteomes" id="UP000305095"/>
    </source>
</evidence>
<proteinExistence type="predicted"/>
<dbReference type="RefSeq" id="WP_170991433.1">
    <property type="nucleotide sequence ID" value="NZ_SZZP01000004.1"/>
</dbReference>
<organism evidence="1 2">
    <name type="scientific">Bradyrhizobium elkanii</name>
    <dbReference type="NCBI Taxonomy" id="29448"/>
    <lineage>
        <taxon>Bacteria</taxon>
        <taxon>Pseudomonadati</taxon>
        <taxon>Pseudomonadota</taxon>
        <taxon>Alphaproteobacteria</taxon>
        <taxon>Hyphomicrobiales</taxon>
        <taxon>Nitrobacteraceae</taxon>
        <taxon>Bradyrhizobium</taxon>
    </lineage>
</organism>
<protein>
    <submittedName>
        <fullName evidence="1">Uncharacterized protein</fullName>
    </submittedName>
</protein>
<evidence type="ECO:0000313" key="1">
    <source>
        <dbReference type="EMBL" id="TKV82233.1"/>
    </source>
</evidence>
<comment type="caution">
    <text evidence="1">The sequence shown here is derived from an EMBL/GenBank/DDBJ whole genome shotgun (WGS) entry which is preliminary data.</text>
</comment>
<reference evidence="1 2" key="1">
    <citation type="submission" date="2019-05" db="EMBL/GenBank/DDBJ databases">
        <title>Draft Genome of Bradyrhizobium elkanii strain SEMIA 938, Used in Commercial Inoculants for Lupinus spp. in Brazil.</title>
        <authorList>
            <person name="Hungria M."/>
            <person name="Delamuta J.R.M."/>
            <person name="Ribeiro R.A."/>
            <person name="Nogueira M.A."/>
        </authorList>
    </citation>
    <scope>NUCLEOTIDE SEQUENCE [LARGE SCALE GENOMIC DNA]</scope>
    <source>
        <strain evidence="1 2">Semia 938</strain>
    </source>
</reference>
<sequence>MRILEMDLHADCAAPRDGHFQVTPNSSQNRSDRPLLYGTHGSFLDLGLEFSLKDEGSKTIGRGL</sequence>